<dbReference type="InterPro" id="IPR001247">
    <property type="entry name" value="ExoRNase_PH_dom1"/>
</dbReference>
<dbReference type="GO" id="GO:0034475">
    <property type="term" value="P:U4 snRNA 3'-end processing"/>
    <property type="evidence" value="ECO:0007669"/>
    <property type="project" value="TreeGrafter"/>
</dbReference>
<dbReference type="OrthoDB" id="27298at2759"/>
<proteinExistence type="inferred from homology"/>
<comment type="similarity">
    <text evidence="3">Belongs to the RNase PH family.</text>
</comment>
<name>A0A8K0E5U4_9ROSA</name>
<dbReference type="EMBL" id="VOIH02000008">
    <property type="protein sequence ID" value="KAF3439909.1"/>
    <property type="molecule type" value="Genomic_DNA"/>
</dbReference>
<feature type="domain" description="Exoribonuclease phosphorolytic" evidence="7">
    <location>
        <begin position="273"/>
        <end position="338"/>
    </location>
</feature>
<evidence type="ECO:0000313" key="9">
    <source>
        <dbReference type="Proteomes" id="UP000796880"/>
    </source>
</evidence>
<dbReference type="InterPro" id="IPR015847">
    <property type="entry name" value="ExoRNase_PH_dom2"/>
</dbReference>
<dbReference type="AlphaFoldDB" id="A0A8K0E5U4"/>
<evidence type="ECO:0000256" key="4">
    <source>
        <dbReference type="ARBA" id="ARBA00022490"/>
    </source>
</evidence>
<dbReference type="Pfam" id="PF01138">
    <property type="entry name" value="RNase_PH"/>
    <property type="match status" value="1"/>
</dbReference>
<dbReference type="InterPro" id="IPR050080">
    <property type="entry name" value="RNase_PH"/>
</dbReference>
<dbReference type="SUPFAM" id="SSF54211">
    <property type="entry name" value="Ribosomal protein S5 domain 2-like"/>
    <property type="match status" value="1"/>
</dbReference>
<dbReference type="GO" id="GO:0071028">
    <property type="term" value="P:nuclear mRNA surveillance"/>
    <property type="evidence" value="ECO:0007669"/>
    <property type="project" value="TreeGrafter"/>
</dbReference>
<dbReference type="Pfam" id="PF03725">
    <property type="entry name" value="RNase_PH_C"/>
    <property type="match status" value="1"/>
</dbReference>
<evidence type="ECO:0000313" key="8">
    <source>
        <dbReference type="EMBL" id="KAF3439909.1"/>
    </source>
</evidence>
<dbReference type="GO" id="GO:0005730">
    <property type="term" value="C:nucleolus"/>
    <property type="evidence" value="ECO:0007669"/>
    <property type="project" value="UniProtKB-SubCell"/>
</dbReference>
<evidence type="ECO:0000256" key="1">
    <source>
        <dbReference type="ARBA" id="ARBA00004496"/>
    </source>
</evidence>
<protein>
    <submittedName>
        <fullName evidence="8">Uncharacterized protein</fullName>
    </submittedName>
</protein>
<keyword evidence="9" id="KW-1185">Reference proteome</keyword>
<dbReference type="GO" id="GO:0000176">
    <property type="term" value="C:nuclear exosome (RNase complex)"/>
    <property type="evidence" value="ECO:0007669"/>
    <property type="project" value="TreeGrafter"/>
</dbReference>
<dbReference type="GO" id="GO:0003723">
    <property type="term" value="F:RNA binding"/>
    <property type="evidence" value="ECO:0007669"/>
    <property type="project" value="TreeGrafter"/>
</dbReference>
<reference evidence="8" key="1">
    <citation type="submission" date="2020-03" db="EMBL/GenBank/DDBJ databases">
        <title>A high-quality chromosome-level genome assembly of a woody plant with both climbing and erect habits, Rhamnella rubrinervis.</title>
        <authorList>
            <person name="Lu Z."/>
            <person name="Yang Y."/>
            <person name="Zhu X."/>
            <person name="Sun Y."/>
        </authorList>
    </citation>
    <scope>NUCLEOTIDE SEQUENCE</scope>
    <source>
        <strain evidence="8">BYM</strain>
        <tissue evidence="8">Leaf</tissue>
    </source>
</reference>
<evidence type="ECO:0000256" key="2">
    <source>
        <dbReference type="ARBA" id="ARBA00004604"/>
    </source>
</evidence>
<keyword evidence="5" id="KW-0271">Exosome</keyword>
<dbReference type="SUPFAM" id="SSF55666">
    <property type="entry name" value="Ribonuclease PH domain 2-like"/>
    <property type="match status" value="1"/>
</dbReference>
<keyword evidence="4" id="KW-0963">Cytoplasm</keyword>
<dbReference type="PANTHER" id="PTHR11953">
    <property type="entry name" value="EXOSOME COMPLEX COMPONENT"/>
    <property type="match status" value="1"/>
</dbReference>
<accession>A0A8K0E5U4</accession>
<dbReference type="GO" id="GO:0071051">
    <property type="term" value="P:poly(A)-dependent snoRNA 3'-end processing"/>
    <property type="evidence" value="ECO:0007669"/>
    <property type="project" value="TreeGrafter"/>
</dbReference>
<gene>
    <name evidence="8" type="ORF">FNV43_RR18187</name>
</gene>
<dbReference type="InterPro" id="IPR027408">
    <property type="entry name" value="PNPase/RNase_PH_dom_sf"/>
</dbReference>
<dbReference type="InterPro" id="IPR020568">
    <property type="entry name" value="Ribosomal_Su5_D2-typ_SF"/>
</dbReference>
<dbReference type="GO" id="GO:0000177">
    <property type="term" value="C:cytoplasmic exosome (RNase complex)"/>
    <property type="evidence" value="ECO:0007669"/>
    <property type="project" value="TreeGrafter"/>
</dbReference>
<dbReference type="CDD" id="cd11370">
    <property type="entry name" value="RNase_PH_RRP41"/>
    <property type="match status" value="1"/>
</dbReference>
<dbReference type="FunFam" id="3.30.230.70:FF:000004">
    <property type="entry name" value="Exosome complex component Rrp41"/>
    <property type="match status" value="1"/>
</dbReference>
<evidence type="ECO:0000256" key="3">
    <source>
        <dbReference type="ARBA" id="ARBA00006678"/>
    </source>
</evidence>
<sequence>MKTEPHMAEMKAVEWASAIVGDLKLGKVVWLCDSMNTVNTVTSKEELCVWDTFLEATIIRGRFEANPWTMQWINRDQNYLVDAFPKFTLKNNFTFLKFDVRRDVISPCVKNFLQSFKPSFIEMEYVSPEGLRLDGRRPMEMRQIRGEIGALAKADGSAVFEMGNTKVIAAVYGPREVQNRSQQMNEQALVRCEYSMANFSTGDRMRKPKGDRRSTEISLVIRQAMEACILTHLMPRSQIDIFVQVLQADGGIRSACINAATLALADAGIPMRDLVTSCSAGYLNSTALLDLNYVEDSAGGPDVTVGYLPKLDKVTLLQMDAKLPLDIFENVMQLATEGCKAVANYIREILLENTKQLESRRGV</sequence>
<dbReference type="Proteomes" id="UP000796880">
    <property type="component" value="Unassembled WGS sequence"/>
</dbReference>
<organism evidence="8 9">
    <name type="scientific">Rhamnella rubrinervis</name>
    <dbReference type="NCBI Taxonomy" id="2594499"/>
    <lineage>
        <taxon>Eukaryota</taxon>
        <taxon>Viridiplantae</taxon>
        <taxon>Streptophyta</taxon>
        <taxon>Embryophyta</taxon>
        <taxon>Tracheophyta</taxon>
        <taxon>Spermatophyta</taxon>
        <taxon>Magnoliopsida</taxon>
        <taxon>eudicotyledons</taxon>
        <taxon>Gunneridae</taxon>
        <taxon>Pentapetalae</taxon>
        <taxon>rosids</taxon>
        <taxon>fabids</taxon>
        <taxon>Rosales</taxon>
        <taxon>Rhamnaceae</taxon>
        <taxon>rhamnoid group</taxon>
        <taxon>Rhamneae</taxon>
        <taxon>Rhamnella</taxon>
    </lineage>
</organism>
<dbReference type="GO" id="GO:0016075">
    <property type="term" value="P:rRNA catabolic process"/>
    <property type="evidence" value="ECO:0007669"/>
    <property type="project" value="TreeGrafter"/>
</dbReference>
<comment type="caution">
    <text evidence="8">The sequence shown here is derived from an EMBL/GenBank/DDBJ whole genome shotgun (WGS) entry which is preliminary data.</text>
</comment>
<evidence type="ECO:0000256" key="5">
    <source>
        <dbReference type="ARBA" id="ARBA00022835"/>
    </source>
</evidence>
<evidence type="ECO:0000259" key="7">
    <source>
        <dbReference type="Pfam" id="PF03725"/>
    </source>
</evidence>
<evidence type="ECO:0000259" key="6">
    <source>
        <dbReference type="Pfam" id="PF01138"/>
    </source>
</evidence>
<comment type="subcellular location">
    <subcellularLocation>
        <location evidence="1">Cytoplasm</location>
    </subcellularLocation>
    <subcellularLocation>
        <location evidence="2">Nucleus</location>
        <location evidence="2">Nucleolus</location>
    </subcellularLocation>
</comment>
<dbReference type="InterPro" id="IPR036345">
    <property type="entry name" value="ExoRNase_PH_dom2_sf"/>
</dbReference>
<dbReference type="Gene3D" id="3.30.230.70">
    <property type="entry name" value="GHMP Kinase, N-terminal domain"/>
    <property type="match status" value="1"/>
</dbReference>
<feature type="domain" description="Exoribonuclease phosphorolytic" evidence="6">
    <location>
        <begin position="140"/>
        <end position="270"/>
    </location>
</feature>
<dbReference type="PANTHER" id="PTHR11953:SF0">
    <property type="entry name" value="EXOSOME COMPLEX COMPONENT RRP41"/>
    <property type="match status" value="1"/>
</dbReference>